<keyword evidence="1" id="KW-0175">Coiled coil</keyword>
<feature type="domain" description="Endonuclease GajA/Old nuclease/RecF-like AAA" evidence="2">
    <location>
        <begin position="1"/>
        <end position="418"/>
    </location>
</feature>
<proteinExistence type="predicted"/>
<name>A0ABY8LTH1_9GAMM</name>
<dbReference type="Pfam" id="PF13175">
    <property type="entry name" value="AAA_15"/>
    <property type="match status" value="1"/>
</dbReference>
<evidence type="ECO:0000313" key="4">
    <source>
        <dbReference type="Proteomes" id="UP001179830"/>
    </source>
</evidence>
<evidence type="ECO:0000256" key="1">
    <source>
        <dbReference type="SAM" id="Coils"/>
    </source>
</evidence>
<dbReference type="PANTHER" id="PTHR43581">
    <property type="entry name" value="ATP/GTP PHOSPHATASE"/>
    <property type="match status" value="1"/>
</dbReference>
<evidence type="ECO:0000313" key="3">
    <source>
        <dbReference type="EMBL" id="WGI26702.1"/>
    </source>
</evidence>
<dbReference type="InterPro" id="IPR041685">
    <property type="entry name" value="AAA_GajA/Old/RecF-like"/>
</dbReference>
<dbReference type="Proteomes" id="UP001179830">
    <property type="component" value="Chromosome"/>
</dbReference>
<reference evidence="3" key="1">
    <citation type="submission" date="2023-04" db="EMBL/GenBank/DDBJ databases">
        <title>Complete genome sequence of Halomonas alkaliantarctica MSP3 isolated from marine sediment, Jeju Island.</title>
        <authorList>
            <person name="Park S.-J."/>
        </authorList>
    </citation>
    <scope>NUCLEOTIDE SEQUENCE</scope>
    <source>
        <strain evidence="3">MSP3</strain>
    </source>
</reference>
<protein>
    <submittedName>
        <fullName evidence="3">AAA family ATPase</fullName>
    </submittedName>
</protein>
<feature type="coiled-coil region" evidence="1">
    <location>
        <begin position="178"/>
        <end position="205"/>
    </location>
</feature>
<keyword evidence="4" id="KW-1185">Reference proteome</keyword>
<dbReference type="SUPFAM" id="SSF52540">
    <property type="entry name" value="P-loop containing nucleoside triphosphate hydrolases"/>
    <property type="match status" value="1"/>
</dbReference>
<dbReference type="EMBL" id="CP122961">
    <property type="protein sequence ID" value="WGI26702.1"/>
    <property type="molecule type" value="Genomic_DNA"/>
</dbReference>
<dbReference type="PANTHER" id="PTHR43581:SF3">
    <property type="entry name" value="AAA+ ATPASE DOMAIN-CONTAINING PROTEIN"/>
    <property type="match status" value="1"/>
</dbReference>
<organism evidence="3 4">
    <name type="scientific">Halomonas alkaliantarctica</name>
    <dbReference type="NCBI Taxonomy" id="232346"/>
    <lineage>
        <taxon>Bacteria</taxon>
        <taxon>Pseudomonadati</taxon>
        <taxon>Pseudomonadota</taxon>
        <taxon>Gammaproteobacteria</taxon>
        <taxon>Oceanospirillales</taxon>
        <taxon>Halomonadaceae</taxon>
        <taxon>Halomonas</taxon>
    </lineage>
</organism>
<dbReference type="InterPro" id="IPR051396">
    <property type="entry name" value="Bact_Antivir_Def_Nuclease"/>
</dbReference>
<evidence type="ECO:0000259" key="2">
    <source>
        <dbReference type="Pfam" id="PF13175"/>
    </source>
</evidence>
<sequence length="679" mass="76601">MELKHFRAKNFRSINDSGEVDVSRITSLLGRNESGKSNLLKALHSLNPVEGFQALSPIKDFPRDRKLEECRDITPVVESSWELTINEQQQLEKLFPRAAGVSTIRIGRRYSNVRWVTFDNIPPLEIDEKWLKPKVRKILAALDTISEDCEEPHSEALKKLALHFDSALAQIADLKEWADNCKSSIASLEKALVAASKELPEAIDNLVTEIDAVAKKVAGDDDAHVAARGWVIERMPKFIYLDDYPQLEGHQDLEEYNQRQQKSTPTNEDRYFSKLCKVAGMDPKNLQDLAQDPETRNQLVNRASAVVTKEIRRLWSDRSLKVRFNLDGNFMDTLISDPTSVYDVEVNLNERSRGFQWFFAFYITFSADTDGDVAENAILLLDEPGLYLHAKSQSDLLTHFHSDFVNQILYSTHSPFMVPAGQLDSIRTVNIDEEDGTTVTNDPSGDSRTLFPLQAALGYSLAQSLFVGPNNLIVEGITDYWMLSSVSEYLADQGKNGLNPEVTMTPAGGAQKVSYMVALLSSEELNVVVLLDEEKDSRTTRDDLIKSRLINDKNIVFVTEALSDSPPAEADIEDLLDPDFYEGLVRECYMRELKGKKLELNKNVPRIAKRVELALADLGIEFHKTRPTRLLLTKMSKNAEAVVTEDTAQRFEKLFEVINARFRQINELGGTKLIPKESN</sequence>
<dbReference type="InterPro" id="IPR027417">
    <property type="entry name" value="P-loop_NTPase"/>
</dbReference>
<dbReference type="Gene3D" id="3.40.50.300">
    <property type="entry name" value="P-loop containing nucleotide triphosphate hydrolases"/>
    <property type="match status" value="1"/>
</dbReference>
<accession>A0ABY8LTH1</accession>
<gene>
    <name evidence="3" type="ORF">QEN58_06480</name>
</gene>
<dbReference type="RefSeq" id="WP_280106312.1">
    <property type="nucleotide sequence ID" value="NZ_CP122961.1"/>
</dbReference>